<protein>
    <recommendedName>
        <fullName evidence="5">Parvalbumin</fullName>
    </recommendedName>
</protein>
<dbReference type="InterPro" id="IPR018247">
    <property type="entry name" value="EF_Hand_1_Ca_BS"/>
</dbReference>
<keyword evidence="3" id="KW-0677">Repeat</keyword>
<dbReference type="InterPro" id="IPR011992">
    <property type="entry name" value="EF-hand-dom_pair"/>
</dbReference>
<organism evidence="7 8">
    <name type="scientific">Ranitomeya imitator</name>
    <name type="common">mimic poison frog</name>
    <dbReference type="NCBI Taxonomy" id="111125"/>
    <lineage>
        <taxon>Eukaryota</taxon>
        <taxon>Metazoa</taxon>
        <taxon>Chordata</taxon>
        <taxon>Craniata</taxon>
        <taxon>Vertebrata</taxon>
        <taxon>Euteleostomi</taxon>
        <taxon>Amphibia</taxon>
        <taxon>Batrachia</taxon>
        <taxon>Anura</taxon>
        <taxon>Neobatrachia</taxon>
        <taxon>Hyloidea</taxon>
        <taxon>Dendrobatidae</taxon>
        <taxon>Dendrobatinae</taxon>
        <taxon>Ranitomeya</taxon>
    </lineage>
</organism>
<dbReference type="PANTHER" id="PTHR11653:SF3">
    <property type="entry name" value="PARVALBUMIN, THYMIC"/>
    <property type="match status" value="1"/>
</dbReference>
<name>A0ABN9MRH3_9NEOB</name>
<keyword evidence="4 5" id="KW-0106">Calcium</keyword>
<evidence type="ECO:0000313" key="8">
    <source>
        <dbReference type="Proteomes" id="UP001176940"/>
    </source>
</evidence>
<dbReference type="PRINTS" id="PR01697">
    <property type="entry name" value="PARVALBUMIN"/>
</dbReference>
<dbReference type="PROSITE" id="PS00018">
    <property type="entry name" value="EF_HAND_1"/>
    <property type="match status" value="1"/>
</dbReference>
<evidence type="ECO:0000256" key="2">
    <source>
        <dbReference type="ARBA" id="ARBA00022723"/>
    </source>
</evidence>
<evidence type="ECO:0000313" key="7">
    <source>
        <dbReference type="EMBL" id="CAJ0967997.1"/>
    </source>
</evidence>
<evidence type="ECO:0000256" key="4">
    <source>
        <dbReference type="ARBA" id="ARBA00022837"/>
    </source>
</evidence>
<evidence type="ECO:0000259" key="6">
    <source>
        <dbReference type="PROSITE" id="PS50222"/>
    </source>
</evidence>
<dbReference type="SUPFAM" id="SSF47473">
    <property type="entry name" value="EF-hand"/>
    <property type="match status" value="1"/>
</dbReference>
<sequence length="210" mass="23630">MYTMSLIGMLPTKDIDKAYRMRLTVLPYYANFLLDTSGNLFEYKKFLRKVGVSKESAVQIRKIYDILDTNKSGFIEIDDVGVMLSVFKPGARKLTAAETADFMKAGDPNNTGKISPDAERSGPNLRQQCQELMRGTRISPLPIDQSHPSIDTFHAIHPSSICLTLVLNLPATVFSQDIESELDLNTRSPRNFELPPEVLKEGQMTPLWDF</sequence>
<evidence type="ECO:0000256" key="1">
    <source>
        <dbReference type="ARBA" id="ARBA00009753"/>
    </source>
</evidence>
<comment type="caution">
    <text evidence="7">The sequence shown here is derived from an EMBL/GenBank/DDBJ whole genome shotgun (WGS) entry which is preliminary data.</text>
</comment>
<dbReference type="PANTHER" id="PTHR11653">
    <property type="entry name" value="PARVALBUMIN ALPHA"/>
    <property type="match status" value="1"/>
</dbReference>
<comment type="similarity">
    <text evidence="1 5">Belongs to the parvalbumin family.</text>
</comment>
<gene>
    <name evidence="7" type="ORF">RIMI_LOCUS22680422</name>
</gene>
<feature type="domain" description="EF-hand" evidence="6">
    <location>
        <begin position="55"/>
        <end position="90"/>
    </location>
</feature>
<keyword evidence="2 5" id="KW-0479">Metal-binding</keyword>
<evidence type="ECO:0000256" key="3">
    <source>
        <dbReference type="ARBA" id="ARBA00022737"/>
    </source>
</evidence>
<dbReference type="InterPro" id="IPR002048">
    <property type="entry name" value="EF_hand_dom"/>
</dbReference>
<dbReference type="EMBL" id="CAUEEQ010078791">
    <property type="protein sequence ID" value="CAJ0967997.1"/>
    <property type="molecule type" value="Genomic_DNA"/>
</dbReference>
<dbReference type="InterPro" id="IPR008080">
    <property type="entry name" value="Parvalbumin"/>
</dbReference>
<evidence type="ECO:0000256" key="5">
    <source>
        <dbReference type="RuleBase" id="RU368048"/>
    </source>
</evidence>
<comment type="function">
    <text evidence="5">In muscle, parvalbumin is thought to be involved in relaxation after contraction. It binds two calcium ions.</text>
</comment>
<dbReference type="Proteomes" id="UP001176940">
    <property type="component" value="Unassembled WGS sequence"/>
</dbReference>
<keyword evidence="8" id="KW-1185">Reference proteome</keyword>
<accession>A0ABN9MRH3</accession>
<reference evidence="7" key="1">
    <citation type="submission" date="2023-07" db="EMBL/GenBank/DDBJ databases">
        <authorList>
            <person name="Stuckert A."/>
        </authorList>
    </citation>
    <scope>NUCLEOTIDE SEQUENCE</scope>
</reference>
<dbReference type="Gene3D" id="1.10.238.10">
    <property type="entry name" value="EF-hand"/>
    <property type="match status" value="1"/>
</dbReference>
<proteinExistence type="inferred from homology"/>
<dbReference type="PROSITE" id="PS50222">
    <property type="entry name" value="EF_HAND_2"/>
    <property type="match status" value="1"/>
</dbReference>